<dbReference type="InterPro" id="IPR012000">
    <property type="entry name" value="Thiamin_PyroP_enz_cen_dom"/>
</dbReference>
<dbReference type="GO" id="GO:0030976">
    <property type="term" value="F:thiamine pyrophosphate binding"/>
    <property type="evidence" value="ECO:0007669"/>
    <property type="project" value="InterPro"/>
</dbReference>
<dbReference type="Pfam" id="PF00205">
    <property type="entry name" value="TPP_enzyme_M"/>
    <property type="match status" value="1"/>
</dbReference>
<dbReference type="SUPFAM" id="SSF52518">
    <property type="entry name" value="Thiamin diphosphate-binding fold (THDP-binding)"/>
    <property type="match status" value="1"/>
</dbReference>
<dbReference type="GO" id="GO:0009097">
    <property type="term" value="P:isoleucine biosynthetic process"/>
    <property type="evidence" value="ECO:0007669"/>
    <property type="project" value="TreeGrafter"/>
</dbReference>
<dbReference type="GO" id="GO:0003984">
    <property type="term" value="F:acetolactate synthase activity"/>
    <property type="evidence" value="ECO:0007669"/>
    <property type="project" value="TreeGrafter"/>
</dbReference>
<organism evidence="3 4">
    <name type="scientific">Parafrankia irregularis</name>
    <dbReference type="NCBI Taxonomy" id="795642"/>
    <lineage>
        <taxon>Bacteria</taxon>
        <taxon>Bacillati</taxon>
        <taxon>Actinomycetota</taxon>
        <taxon>Actinomycetes</taxon>
        <taxon>Frankiales</taxon>
        <taxon>Frankiaceae</taxon>
        <taxon>Parafrankia</taxon>
    </lineage>
</organism>
<dbReference type="GO" id="GO:0000287">
    <property type="term" value="F:magnesium ion binding"/>
    <property type="evidence" value="ECO:0007669"/>
    <property type="project" value="InterPro"/>
</dbReference>
<dbReference type="GO" id="GO:0005948">
    <property type="term" value="C:acetolactate synthase complex"/>
    <property type="evidence" value="ECO:0007669"/>
    <property type="project" value="TreeGrafter"/>
</dbReference>
<reference evidence="4" key="1">
    <citation type="submission" date="2015-11" db="EMBL/GenBank/DDBJ databases">
        <authorList>
            <person name="Varghese N."/>
        </authorList>
    </citation>
    <scope>NUCLEOTIDE SEQUENCE [LARGE SCALE GENOMIC DNA]</scope>
    <source>
        <strain evidence="4">DSM 45899</strain>
    </source>
</reference>
<evidence type="ECO:0000313" key="4">
    <source>
        <dbReference type="Proteomes" id="UP000198802"/>
    </source>
</evidence>
<dbReference type="InterPro" id="IPR029061">
    <property type="entry name" value="THDP-binding"/>
</dbReference>
<dbReference type="PANTHER" id="PTHR18968">
    <property type="entry name" value="THIAMINE PYROPHOSPHATE ENZYMES"/>
    <property type="match status" value="1"/>
</dbReference>
<keyword evidence="4" id="KW-1185">Reference proteome</keyword>
<gene>
    <name evidence="3" type="ORF">Ga0074812_103285</name>
</gene>
<dbReference type="GO" id="GO:0009099">
    <property type="term" value="P:L-valine biosynthetic process"/>
    <property type="evidence" value="ECO:0007669"/>
    <property type="project" value="TreeGrafter"/>
</dbReference>
<accession>A0A0S4QGT3</accession>
<protein>
    <submittedName>
        <fullName evidence="3">Thiamine pyrophosphate enzyme, central domain</fullName>
    </submittedName>
</protein>
<dbReference type="GO" id="GO:0050660">
    <property type="term" value="F:flavin adenine dinucleotide binding"/>
    <property type="evidence" value="ECO:0007669"/>
    <property type="project" value="TreeGrafter"/>
</dbReference>
<dbReference type="Proteomes" id="UP000198802">
    <property type="component" value="Unassembled WGS sequence"/>
</dbReference>
<dbReference type="Gene3D" id="3.40.50.970">
    <property type="match status" value="1"/>
</dbReference>
<proteinExistence type="inferred from homology"/>
<evidence type="ECO:0000259" key="2">
    <source>
        <dbReference type="Pfam" id="PF00205"/>
    </source>
</evidence>
<dbReference type="PANTHER" id="PTHR18968:SF129">
    <property type="entry name" value="ACETOLACTATE SYNTHASE"/>
    <property type="match status" value="1"/>
</dbReference>
<dbReference type="EMBL" id="FAOZ01000003">
    <property type="protein sequence ID" value="CUU54795.1"/>
    <property type="molecule type" value="Genomic_DNA"/>
</dbReference>
<dbReference type="AlphaFoldDB" id="A0A0S4QGT3"/>
<name>A0A0S4QGT3_9ACTN</name>
<feature type="domain" description="Thiamine pyrophosphate enzyme central" evidence="2">
    <location>
        <begin position="178"/>
        <end position="255"/>
    </location>
</feature>
<dbReference type="InterPro" id="IPR045229">
    <property type="entry name" value="TPP_enz"/>
</dbReference>
<dbReference type="Gene3D" id="3.40.50.1220">
    <property type="entry name" value="TPP-binding domain"/>
    <property type="match status" value="1"/>
</dbReference>
<comment type="similarity">
    <text evidence="1">Belongs to the TPP enzyme family.</text>
</comment>
<evidence type="ECO:0000256" key="1">
    <source>
        <dbReference type="ARBA" id="ARBA00007812"/>
    </source>
</evidence>
<dbReference type="InterPro" id="IPR029035">
    <property type="entry name" value="DHS-like_NAD/FAD-binding_dom"/>
</dbReference>
<dbReference type="SUPFAM" id="SSF52467">
    <property type="entry name" value="DHS-like NAD/FAD-binding domain"/>
    <property type="match status" value="1"/>
</dbReference>
<evidence type="ECO:0000313" key="3">
    <source>
        <dbReference type="EMBL" id="CUU54795.1"/>
    </source>
</evidence>
<sequence length="476" mass="47213">MALMDLLARLGVGVLACTPGGPPLGGGGEAGVACLDASDLPSALLVAEAEGTMGGGLGAVLDGDVLTLVSRPVTAAARPTPVSSPADVVAEVTEARRRGLGVIAVRLGFDPAAPPQPLVSPAGAVLPASAASSATGGALADQPGVPRLWADPGLAARFPAGASAVTPDDTGAVPPVDLILAGRGVIRSGAVEQLRAFAERTGLGVLNTFTAKGLFRWDSPFHLGTGGLQELDLALAGASGSGLVVAVGLDADEWPTDLLRAAGVRPDQILELAPEELMGAPAALRPRGGAGVQAGGERPRLYRELAAVVQPLYQQTAGPLNPARAAADIAEMLPDGAAVWTQPGHAALWVARALPTTRLGSVRVPPVGSAGVALAGALGAASRPGGSAVAVVDALPTTGVTGTLLDRAAGAPGTIVVEIWGDDGDLRSAQEHRDRLAAALAKPGVHVIEVPVDFSATAELVGVAGPPLAWPGRLPG</sequence>
<dbReference type="RefSeq" id="WP_091272628.1">
    <property type="nucleotide sequence ID" value="NZ_FAOZ01000003.1"/>
</dbReference>